<dbReference type="Pfam" id="PF14559">
    <property type="entry name" value="TPR_19"/>
    <property type="match status" value="1"/>
</dbReference>
<dbReference type="NCBIfam" id="TIGR02552">
    <property type="entry name" value="LcrH_SycD"/>
    <property type="match status" value="1"/>
</dbReference>
<dbReference type="InterPro" id="IPR019734">
    <property type="entry name" value="TPR_rpt"/>
</dbReference>
<dbReference type="SMART" id="SM00028">
    <property type="entry name" value="TPR"/>
    <property type="match status" value="2"/>
</dbReference>
<dbReference type="InterPro" id="IPR005415">
    <property type="entry name" value="T3SS_Ca_resp_chp_LcrH/SycD"/>
</dbReference>
<dbReference type="EMBL" id="JQ003582">
    <property type="protein sequence ID" value="AFH88806.1"/>
    <property type="molecule type" value="Genomic_DNA"/>
</dbReference>
<protein>
    <submittedName>
        <fullName evidence="1">Putative type III secretion system protein SscB</fullName>
    </submittedName>
</protein>
<organism evidence="1">
    <name type="scientific">Candidatus Sodalis melophagi</name>
    <dbReference type="NCBI Taxonomy" id="1173031"/>
    <lineage>
        <taxon>Bacteria</taxon>
        <taxon>Pseudomonadati</taxon>
        <taxon>Pseudomonadota</taxon>
        <taxon>Gammaproteobacteria</taxon>
        <taxon>Enterobacterales</taxon>
        <taxon>Bruguierivoracaceae</taxon>
        <taxon>Sodalis</taxon>
    </lineage>
</organism>
<dbReference type="SUPFAM" id="SSF48452">
    <property type="entry name" value="TPR-like"/>
    <property type="match status" value="1"/>
</dbReference>
<dbReference type="Gene3D" id="1.25.40.10">
    <property type="entry name" value="Tetratricopeptide repeat domain"/>
    <property type="match status" value="1"/>
</dbReference>
<dbReference type="InterPro" id="IPR011990">
    <property type="entry name" value="TPR-like_helical_dom_sf"/>
</dbReference>
<accession>I6PE56</accession>
<dbReference type="AlphaFoldDB" id="I6PE56"/>
<gene>
    <name evidence="1" type="primary">sscB</name>
</gene>
<name>I6PE56_9GAMM</name>
<reference evidence="1" key="1">
    <citation type="journal article" date="2012" name="PLoS ONE">
        <title>Candidatus Sodalis melophagi sp. nov.: Phylogenetically Independent Comparative Model to the Tsetse Fly Symbiont Sodalis glossinidius.</title>
        <authorList>
            <person name="Chrudimsky T."/>
            <person name="Husnik F."/>
            <person name="Novakova E."/>
            <person name="Hypsa V."/>
        </authorList>
    </citation>
    <scope>NUCLEOTIDE SEQUENCE</scope>
    <source>
        <strain evidence="1">CZT</strain>
    </source>
</reference>
<proteinExistence type="predicted"/>
<dbReference type="NCBIfam" id="NF011886">
    <property type="entry name" value="PRK15359.1"/>
    <property type="match status" value="1"/>
</dbReference>
<sequence length="146" mass="16326">MISIRDDDAGQGDPCAAIDTAITSELERRYTGGHQALNSGRYDRALIDFSWLVMSQPWSWRAHVALAGTLMKTKEYQGAMNFYGYALMLDGDHPEPMYQMAVCLQAMGRLADARMALQSAISMSEARPRYSAIRANAYRLLNQLLV</sequence>
<evidence type="ECO:0000313" key="1">
    <source>
        <dbReference type="EMBL" id="AFH88806.1"/>
    </source>
</evidence>